<dbReference type="EMBL" id="BAABLF010000008">
    <property type="protein sequence ID" value="GAA5190364.1"/>
    <property type="molecule type" value="Genomic_DNA"/>
</dbReference>
<evidence type="ECO:0000259" key="5">
    <source>
        <dbReference type="Pfam" id="PF01923"/>
    </source>
</evidence>
<reference evidence="7" key="1">
    <citation type="journal article" date="2019" name="Int. J. Syst. Evol. Microbiol.">
        <title>The Global Catalogue of Microorganisms (GCM) 10K type strain sequencing project: providing services to taxonomists for standard genome sequencing and annotation.</title>
        <authorList>
            <consortium name="The Broad Institute Genomics Platform"/>
            <consortium name="The Broad Institute Genome Sequencing Center for Infectious Disease"/>
            <person name="Wu L."/>
            <person name="Ma J."/>
        </authorList>
    </citation>
    <scope>NUCLEOTIDE SEQUENCE [LARGE SCALE GENOMIC DNA]</scope>
    <source>
        <strain evidence="7">JCM 18720</strain>
    </source>
</reference>
<dbReference type="Gene3D" id="1.20.1200.10">
    <property type="entry name" value="Cobalamin adenosyltransferase-like"/>
    <property type="match status" value="1"/>
</dbReference>
<dbReference type="InterPro" id="IPR029499">
    <property type="entry name" value="PduO-typ"/>
</dbReference>
<comment type="catalytic activity">
    <reaction evidence="4">
        <text>2 cob(II)alamin + reduced [electron-transfer flavoprotein] + 2 ATP = 2 adenosylcob(III)alamin + 2 triphosphate + oxidized [electron-transfer flavoprotein] + 3 H(+)</text>
        <dbReference type="Rhea" id="RHEA:28671"/>
        <dbReference type="Rhea" id="RHEA-COMP:10685"/>
        <dbReference type="Rhea" id="RHEA-COMP:10686"/>
        <dbReference type="ChEBI" id="CHEBI:15378"/>
        <dbReference type="ChEBI" id="CHEBI:16304"/>
        <dbReference type="ChEBI" id="CHEBI:18036"/>
        <dbReference type="ChEBI" id="CHEBI:18408"/>
        <dbReference type="ChEBI" id="CHEBI:30616"/>
        <dbReference type="ChEBI" id="CHEBI:57692"/>
        <dbReference type="ChEBI" id="CHEBI:58307"/>
        <dbReference type="EC" id="2.5.1.17"/>
    </reaction>
</comment>
<evidence type="ECO:0000256" key="4">
    <source>
        <dbReference type="RuleBase" id="RU366026"/>
    </source>
</evidence>
<dbReference type="PANTHER" id="PTHR12213">
    <property type="entry name" value="CORRINOID ADENOSYLTRANSFERASE"/>
    <property type="match status" value="1"/>
</dbReference>
<dbReference type="RefSeq" id="WP_345316415.1">
    <property type="nucleotide sequence ID" value="NZ_BAABLF010000008.1"/>
</dbReference>
<name>A0ABP9S1V1_9GAMM</name>
<comment type="pathway">
    <text evidence="4">Cofactor biosynthesis; adenosylcobalamin biosynthesis; adenosylcobalamin from cob(II)yrinate a,c-diamide: step 2/7.</text>
</comment>
<keyword evidence="7" id="KW-1185">Reference proteome</keyword>
<dbReference type="InterPro" id="IPR016030">
    <property type="entry name" value="CblAdoTrfase-like"/>
</dbReference>
<protein>
    <recommendedName>
        <fullName evidence="4">Corrinoid adenosyltransferase</fullName>
        <ecNumber evidence="4">2.5.1.17</ecNumber>
    </recommendedName>
    <alternativeName>
        <fullName evidence="4">Cob(II)alamin adenosyltransferase</fullName>
    </alternativeName>
    <alternativeName>
        <fullName evidence="4">Cob(II)yrinic acid a,c-diamide adenosyltransferase</fullName>
    </alternativeName>
    <alternativeName>
        <fullName evidence="4">Cobinamide/cobalamin adenosyltransferase</fullName>
    </alternativeName>
</protein>
<keyword evidence="1 4" id="KW-0808">Transferase</keyword>
<dbReference type="SUPFAM" id="SSF89028">
    <property type="entry name" value="Cobalamin adenosyltransferase-like"/>
    <property type="match status" value="1"/>
</dbReference>
<organism evidence="6 7">
    <name type="scientific">Ferrimonas gelatinilytica</name>
    <dbReference type="NCBI Taxonomy" id="1255257"/>
    <lineage>
        <taxon>Bacteria</taxon>
        <taxon>Pseudomonadati</taxon>
        <taxon>Pseudomonadota</taxon>
        <taxon>Gammaproteobacteria</taxon>
        <taxon>Alteromonadales</taxon>
        <taxon>Ferrimonadaceae</taxon>
        <taxon>Ferrimonas</taxon>
    </lineage>
</organism>
<dbReference type="EC" id="2.5.1.17" evidence="4"/>
<gene>
    <name evidence="6" type="ORF">GCM10025772_14820</name>
</gene>
<comment type="caution">
    <text evidence="6">The sequence shown here is derived from an EMBL/GenBank/DDBJ whole genome shotgun (WGS) entry which is preliminary data.</text>
</comment>
<evidence type="ECO:0000256" key="3">
    <source>
        <dbReference type="ARBA" id="ARBA00022840"/>
    </source>
</evidence>
<sequence>MPRRLSGDKRELCYPFIFERGPSTDFEVQSDELCSQVGFARALLSQELASETALLEELQPELERIQTLVYHLNGSVRGRLAVQEADLTWLKARYDHHHAFGTVGGFVLPTGSPGVMALHLCRSGAKKCIRQLVRCEAEGLEVHERLLRLCNLLTNYFFCLTVRLKAQLGQEETPFVSQSY</sequence>
<dbReference type="PANTHER" id="PTHR12213:SF0">
    <property type="entry name" value="CORRINOID ADENOSYLTRANSFERASE MMAB"/>
    <property type="match status" value="1"/>
</dbReference>
<keyword evidence="3 4" id="KW-0067">ATP-binding</keyword>
<keyword evidence="2 4" id="KW-0547">Nucleotide-binding</keyword>
<dbReference type="Proteomes" id="UP001501600">
    <property type="component" value="Unassembled WGS sequence"/>
</dbReference>
<dbReference type="InterPro" id="IPR036451">
    <property type="entry name" value="CblAdoTrfase-like_sf"/>
</dbReference>
<comment type="catalytic activity">
    <reaction evidence="4">
        <text>2 cob(II)yrinate a,c diamide + reduced [electron-transfer flavoprotein] + 2 ATP = 2 adenosylcob(III)yrinate a,c-diamide + 2 triphosphate + oxidized [electron-transfer flavoprotein] + 3 H(+)</text>
        <dbReference type="Rhea" id="RHEA:11528"/>
        <dbReference type="Rhea" id="RHEA-COMP:10685"/>
        <dbReference type="Rhea" id="RHEA-COMP:10686"/>
        <dbReference type="ChEBI" id="CHEBI:15378"/>
        <dbReference type="ChEBI" id="CHEBI:18036"/>
        <dbReference type="ChEBI" id="CHEBI:30616"/>
        <dbReference type="ChEBI" id="CHEBI:57692"/>
        <dbReference type="ChEBI" id="CHEBI:58307"/>
        <dbReference type="ChEBI" id="CHEBI:58503"/>
        <dbReference type="ChEBI" id="CHEBI:58537"/>
        <dbReference type="EC" id="2.5.1.17"/>
    </reaction>
</comment>
<accession>A0ABP9S1V1</accession>
<keyword evidence="4" id="KW-0169">Cobalamin biosynthesis</keyword>
<feature type="domain" description="Cobalamin adenosyltransferase-like" evidence="5">
    <location>
        <begin position="30"/>
        <end position="161"/>
    </location>
</feature>
<evidence type="ECO:0000256" key="1">
    <source>
        <dbReference type="ARBA" id="ARBA00022679"/>
    </source>
</evidence>
<evidence type="ECO:0000256" key="2">
    <source>
        <dbReference type="ARBA" id="ARBA00022741"/>
    </source>
</evidence>
<proteinExistence type="inferred from homology"/>
<dbReference type="Pfam" id="PF01923">
    <property type="entry name" value="Cob_adeno_trans"/>
    <property type="match status" value="1"/>
</dbReference>
<comment type="similarity">
    <text evidence="4">Belongs to the Cob(I)alamin adenosyltransferase family.</text>
</comment>
<evidence type="ECO:0000313" key="6">
    <source>
        <dbReference type="EMBL" id="GAA5190364.1"/>
    </source>
</evidence>
<evidence type="ECO:0000313" key="7">
    <source>
        <dbReference type="Proteomes" id="UP001501600"/>
    </source>
</evidence>